<name>A0ABS3AP49_9ACTN</name>
<comment type="caution">
    <text evidence="2">The sequence shown here is derived from an EMBL/GenBank/DDBJ whole genome shotgun (WGS) entry which is preliminary data.</text>
</comment>
<protein>
    <submittedName>
        <fullName evidence="2">Uncharacterized protein</fullName>
    </submittedName>
</protein>
<dbReference type="EMBL" id="JAFIUH010000009">
    <property type="protein sequence ID" value="MBN4059636.1"/>
    <property type="molecule type" value="Genomic_DNA"/>
</dbReference>
<reference evidence="2" key="1">
    <citation type="submission" date="2021-02" db="EMBL/GenBank/DDBJ databases">
        <title>Activity-based single-cell genomes from oceanic crustal fluid captures similar information to metagenomic and metatranscriptomic surveys with orders of magnitude less sampling.</title>
        <authorList>
            <person name="D'Angelo T.S."/>
            <person name="Orcutt B.N."/>
        </authorList>
    </citation>
    <scope>NUCLEOTIDE SEQUENCE [LARGE SCALE GENOMIC DNA]</scope>
    <source>
        <strain evidence="2">AH-315-J10</strain>
    </source>
</reference>
<dbReference type="Proteomes" id="UP000724964">
    <property type="component" value="Unassembled WGS sequence"/>
</dbReference>
<keyword evidence="3" id="KW-1185">Reference proteome</keyword>
<organism evidence="2 3">
    <name type="scientific">Acidimicrobium ferrooxidans</name>
    <dbReference type="NCBI Taxonomy" id="53635"/>
    <lineage>
        <taxon>Bacteria</taxon>
        <taxon>Bacillati</taxon>
        <taxon>Actinomycetota</taxon>
        <taxon>Acidimicrobiia</taxon>
        <taxon>Acidimicrobiales</taxon>
        <taxon>Acidimicrobiaceae</taxon>
        <taxon>Acidimicrobium</taxon>
    </lineage>
</organism>
<gene>
    <name evidence="2" type="ORF">JYT35_00795</name>
</gene>
<feature type="compositionally biased region" description="Basic and acidic residues" evidence="1">
    <location>
        <begin position="55"/>
        <end position="72"/>
    </location>
</feature>
<accession>A0ABS3AP49</accession>
<proteinExistence type="predicted"/>
<feature type="region of interest" description="Disordered" evidence="1">
    <location>
        <begin position="35"/>
        <end position="72"/>
    </location>
</feature>
<feature type="compositionally biased region" description="Polar residues" evidence="1">
    <location>
        <begin position="40"/>
        <end position="54"/>
    </location>
</feature>
<evidence type="ECO:0000256" key="1">
    <source>
        <dbReference type="SAM" id="MobiDB-lite"/>
    </source>
</evidence>
<sequence>MMDANVELRTTPFRIAVHRNRAAVSVLWRDHQRRHDSIDHNTATNNGSSGYHNQYNRDHYHHVDYSSHDNYH</sequence>
<evidence type="ECO:0000313" key="3">
    <source>
        <dbReference type="Proteomes" id="UP000724964"/>
    </source>
</evidence>
<evidence type="ECO:0000313" key="2">
    <source>
        <dbReference type="EMBL" id="MBN4059636.1"/>
    </source>
</evidence>